<dbReference type="InterPro" id="IPR038523">
    <property type="entry name" value="AmiSUreI_transpt_sf"/>
</dbReference>
<dbReference type="CDD" id="cd13429">
    <property type="entry name" value="UreI_AmiS_like_2"/>
    <property type="match status" value="1"/>
</dbReference>
<dbReference type="Proteomes" id="UP000233440">
    <property type="component" value="Unassembled WGS sequence"/>
</dbReference>
<keyword evidence="3" id="KW-0813">Transport</keyword>
<accession>A0A2N3LLQ3</accession>
<dbReference type="InterPro" id="IPR003211">
    <property type="entry name" value="AmiSUreI_transpt"/>
</dbReference>
<reference evidence="9 10" key="1">
    <citation type="submission" date="2017-11" db="EMBL/GenBank/DDBJ databases">
        <title>Bacillus camelliae sp. nov., isolated from pu'er tea.</title>
        <authorList>
            <person name="Niu L."/>
        </authorList>
    </citation>
    <scope>NUCLEOTIDE SEQUENCE [LARGE SCALE GENOMIC DNA]</scope>
    <source>
        <strain evidence="9 10">7578-1</strain>
    </source>
</reference>
<comment type="subcellular location">
    <subcellularLocation>
        <location evidence="1">Cell membrane</location>
        <topology evidence="1">Multi-pass membrane protein</topology>
    </subcellularLocation>
</comment>
<evidence type="ECO:0000256" key="1">
    <source>
        <dbReference type="ARBA" id="ARBA00004651"/>
    </source>
</evidence>
<protein>
    <submittedName>
        <fullName evidence="9">Acetamide transporter</fullName>
    </submittedName>
</protein>
<keyword evidence="6 8" id="KW-1133">Transmembrane helix</keyword>
<dbReference type="EMBL" id="PIQO01000005">
    <property type="protein sequence ID" value="PKR85469.1"/>
    <property type="molecule type" value="Genomic_DNA"/>
</dbReference>
<keyword evidence="4" id="KW-1003">Cell membrane</keyword>
<feature type="transmembrane region" description="Helical" evidence="8">
    <location>
        <begin position="174"/>
        <end position="194"/>
    </location>
</feature>
<dbReference type="GO" id="GO:0005886">
    <property type="term" value="C:plasma membrane"/>
    <property type="evidence" value="ECO:0007669"/>
    <property type="project" value="UniProtKB-SubCell"/>
</dbReference>
<evidence type="ECO:0000256" key="4">
    <source>
        <dbReference type="ARBA" id="ARBA00022475"/>
    </source>
</evidence>
<evidence type="ECO:0000256" key="7">
    <source>
        <dbReference type="ARBA" id="ARBA00023136"/>
    </source>
</evidence>
<evidence type="ECO:0000256" key="8">
    <source>
        <dbReference type="SAM" id="Phobius"/>
    </source>
</evidence>
<gene>
    <name evidence="9" type="ORF">CWO92_09135</name>
</gene>
<evidence type="ECO:0000313" key="9">
    <source>
        <dbReference type="EMBL" id="PKR85469.1"/>
    </source>
</evidence>
<feature type="transmembrane region" description="Helical" evidence="8">
    <location>
        <begin position="86"/>
        <end position="109"/>
    </location>
</feature>
<comment type="caution">
    <text evidence="9">The sequence shown here is derived from an EMBL/GenBank/DDBJ whole genome shotgun (WGS) entry which is preliminary data.</text>
</comment>
<dbReference type="RefSeq" id="WP_101354025.1">
    <property type="nucleotide sequence ID" value="NZ_PIQO01000005.1"/>
</dbReference>
<dbReference type="Pfam" id="PF02293">
    <property type="entry name" value="AmiS_UreI"/>
    <property type="match status" value="1"/>
</dbReference>
<evidence type="ECO:0000256" key="5">
    <source>
        <dbReference type="ARBA" id="ARBA00022692"/>
    </source>
</evidence>
<evidence type="ECO:0000256" key="2">
    <source>
        <dbReference type="ARBA" id="ARBA00010068"/>
    </source>
</evidence>
<comment type="similarity">
    <text evidence="2">Belongs to the AmiS/UreI family.</text>
</comment>
<dbReference type="AlphaFoldDB" id="A0A2N3LLQ3"/>
<proteinExistence type="inferred from homology"/>
<keyword evidence="10" id="KW-1185">Reference proteome</keyword>
<feature type="transmembrane region" description="Helical" evidence="8">
    <location>
        <begin position="55"/>
        <end position="74"/>
    </location>
</feature>
<dbReference type="Gene3D" id="1.25.40.600">
    <property type="match status" value="1"/>
</dbReference>
<organism evidence="9 10">
    <name type="scientific">Heyndrickxia camelliae</name>
    <dbReference type="NCBI Taxonomy" id="1707093"/>
    <lineage>
        <taxon>Bacteria</taxon>
        <taxon>Bacillati</taxon>
        <taxon>Bacillota</taxon>
        <taxon>Bacilli</taxon>
        <taxon>Bacillales</taxon>
        <taxon>Bacillaceae</taxon>
        <taxon>Heyndrickxia</taxon>
    </lineage>
</organism>
<feature type="transmembrane region" description="Helical" evidence="8">
    <location>
        <begin position="29"/>
        <end position="49"/>
    </location>
</feature>
<keyword evidence="5 8" id="KW-0812">Transmembrane</keyword>
<dbReference type="OrthoDB" id="6636366at2"/>
<evidence type="ECO:0000256" key="6">
    <source>
        <dbReference type="ARBA" id="ARBA00022989"/>
    </source>
</evidence>
<sequence length="214" mass="24135">MGDVGLLLSGATLFLNSLMLFGKADHKSVGVFNLFVGLLQVIIPFYLIIVSDQQHWTIFHLACVFLFGLTYLFVGITNLSGFSGNGLGWFSLWVSIIAIVYMGVYLIHFHDIVNALTWGMWAYLWCLFFLSMSLNKKINNYVGKVAFVQSWVTLTIPSLLSLMGAWNTDIMSHIWVYVQVISIVYFCICTVQEITAASKQRKQKNVSINPILKS</sequence>
<keyword evidence="7 8" id="KW-0472">Membrane</keyword>
<feature type="transmembrane region" description="Helical" evidence="8">
    <location>
        <begin position="146"/>
        <end position="168"/>
    </location>
</feature>
<evidence type="ECO:0000313" key="10">
    <source>
        <dbReference type="Proteomes" id="UP000233440"/>
    </source>
</evidence>
<feature type="transmembrane region" description="Helical" evidence="8">
    <location>
        <begin position="6"/>
        <end position="22"/>
    </location>
</feature>
<feature type="transmembrane region" description="Helical" evidence="8">
    <location>
        <begin position="115"/>
        <end position="134"/>
    </location>
</feature>
<evidence type="ECO:0000256" key="3">
    <source>
        <dbReference type="ARBA" id="ARBA00022448"/>
    </source>
</evidence>
<name>A0A2N3LLQ3_9BACI</name>